<name>A0A918K3X8_9ACTN</name>
<feature type="compositionally biased region" description="Low complexity" evidence="1">
    <location>
        <begin position="182"/>
        <end position="197"/>
    </location>
</feature>
<dbReference type="SMART" id="SM00530">
    <property type="entry name" value="HTH_XRE"/>
    <property type="match status" value="1"/>
</dbReference>
<keyword evidence="2" id="KW-1133">Transmembrane helix</keyword>
<reference evidence="4" key="2">
    <citation type="submission" date="2020-09" db="EMBL/GenBank/DDBJ databases">
        <authorList>
            <person name="Sun Q."/>
            <person name="Ohkuma M."/>
        </authorList>
    </citation>
    <scope>NUCLEOTIDE SEQUENCE</scope>
    <source>
        <strain evidence="4">JCM 4956</strain>
    </source>
</reference>
<evidence type="ECO:0000313" key="4">
    <source>
        <dbReference type="EMBL" id="GGX47231.1"/>
    </source>
</evidence>
<proteinExistence type="predicted"/>
<dbReference type="PROSITE" id="PS50943">
    <property type="entry name" value="HTH_CROC1"/>
    <property type="match status" value="1"/>
</dbReference>
<dbReference type="GO" id="GO:0003677">
    <property type="term" value="F:DNA binding"/>
    <property type="evidence" value="ECO:0007669"/>
    <property type="project" value="InterPro"/>
</dbReference>
<dbReference type="InterPro" id="IPR036365">
    <property type="entry name" value="PGBD-like_sf"/>
</dbReference>
<evidence type="ECO:0000259" key="3">
    <source>
        <dbReference type="PROSITE" id="PS50943"/>
    </source>
</evidence>
<keyword evidence="2" id="KW-0812">Transmembrane</keyword>
<evidence type="ECO:0000256" key="1">
    <source>
        <dbReference type="SAM" id="MobiDB-lite"/>
    </source>
</evidence>
<dbReference type="InterPro" id="IPR002477">
    <property type="entry name" value="Peptidoglycan-bd-like"/>
</dbReference>
<gene>
    <name evidence="4" type="ORF">GCM10010515_12870</name>
</gene>
<dbReference type="Proteomes" id="UP000645555">
    <property type="component" value="Unassembled WGS sequence"/>
</dbReference>
<keyword evidence="5" id="KW-1185">Reference proteome</keyword>
<dbReference type="CDD" id="cd00093">
    <property type="entry name" value="HTH_XRE"/>
    <property type="match status" value="1"/>
</dbReference>
<feature type="domain" description="HTH cro/C1-type" evidence="3">
    <location>
        <begin position="47"/>
        <end position="101"/>
    </location>
</feature>
<protein>
    <recommendedName>
        <fullName evidence="3">HTH cro/C1-type domain-containing protein</fullName>
    </recommendedName>
</protein>
<dbReference type="InterPro" id="IPR010982">
    <property type="entry name" value="Lambda_DNA-bd_dom_sf"/>
</dbReference>
<dbReference type="InterPro" id="IPR036366">
    <property type="entry name" value="PGBDSf"/>
</dbReference>
<feature type="region of interest" description="Disordered" evidence="1">
    <location>
        <begin position="112"/>
        <end position="212"/>
    </location>
</feature>
<dbReference type="Pfam" id="PF13560">
    <property type="entry name" value="HTH_31"/>
    <property type="match status" value="1"/>
</dbReference>
<organism evidence="4 5">
    <name type="scientific">Streptomyces fructofermentans</name>
    <dbReference type="NCBI Taxonomy" id="152141"/>
    <lineage>
        <taxon>Bacteria</taxon>
        <taxon>Bacillati</taxon>
        <taxon>Actinomycetota</taxon>
        <taxon>Actinomycetes</taxon>
        <taxon>Kitasatosporales</taxon>
        <taxon>Streptomycetaceae</taxon>
        <taxon>Streptomyces</taxon>
    </lineage>
</organism>
<feature type="compositionally biased region" description="Low complexity" evidence="1">
    <location>
        <begin position="112"/>
        <end position="129"/>
    </location>
</feature>
<dbReference type="Gene3D" id="1.10.101.10">
    <property type="entry name" value="PGBD-like superfamily/PGBD"/>
    <property type="match status" value="1"/>
</dbReference>
<dbReference type="SUPFAM" id="SSF47413">
    <property type="entry name" value="lambda repressor-like DNA-binding domains"/>
    <property type="match status" value="1"/>
</dbReference>
<feature type="transmembrane region" description="Helical" evidence="2">
    <location>
        <begin position="218"/>
        <end position="239"/>
    </location>
</feature>
<dbReference type="SUPFAM" id="SSF47090">
    <property type="entry name" value="PGBD-like"/>
    <property type="match status" value="1"/>
</dbReference>
<dbReference type="Gene3D" id="1.10.260.40">
    <property type="entry name" value="lambda repressor-like DNA-binding domains"/>
    <property type="match status" value="1"/>
</dbReference>
<sequence length="356" mass="37471">MNEWRVFRTLTLLEPQGAVRARGWGMPRWRPLPESLALPARRLVVQMRQAKDHSGLSLSALANRTGYSRSSWERCLNGRALPPLWALEALADACGGDRTELTALWEVAASADAPDTTGSTGTPAASGTPRAADAAPHTVDAPHTTDATDAPGTGEASRTAEAPRVEHSPGPAEAGDSGEPPAGSADGVADGSADGSARYPAEPPASGRPVRRIRRGTAAVASATTAVVLLVMAGVLAMAQPWEQSPEPRGTAERPAVPVSTYSARAFPCHFTVREGLWYAGHSTTLTDPYSVGTTVEAVAEVQCLVKRHGFDPEGIDASFGPKTRAAVQRFQRSRGLDDDGMVGPMTWRALREPSG</sequence>
<evidence type="ECO:0000313" key="5">
    <source>
        <dbReference type="Proteomes" id="UP000645555"/>
    </source>
</evidence>
<dbReference type="InterPro" id="IPR001387">
    <property type="entry name" value="Cro/C1-type_HTH"/>
</dbReference>
<accession>A0A918K3X8</accession>
<evidence type="ECO:0000256" key="2">
    <source>
        <dbReference type="SAM" id="Phobius"/>
    </source>
</evidence>
<keyword evidence="2" id="KW-0472">Membrane</keyword>
<dbReference type="EMBL" id="BMWD01000003">
    <property type="protein sequence ID" value="GGX47231.1"/>
    <property type="molecule type" value="Genomic_DNA"/>
</dbReference>
<dbReference type="AlphaFoldDB" id="A0A918K3X8"/>
<comment type="caution">
    <text evidence="4">The sequence shown here is derived from an EMBL/GenBank/DDBJ whole genome shotgun (WGS) entry which is preliminary data.</text>
</comment>
<reference evidence="4" key="1">
    <citation type="journal article" date="2014" name="Int. J. Syst. Evol. Microbiol.">
        <title>Complete genome sequence of Corynebacterium casei LMG S-19264T (=DSM 44701T), isolated from a smear-ripened cheese.</title>
        <authorList>
            <consortium name="US DOE Joint Genome Institute (JGI-PGF)"/>
            <person name="Walter F."/>
            <person name="Albersmeier A."/>
            <person name="Kalinowski J."/>
            <person name="Ruckert C."/>
        </authorList>
    </citation>
    <scope>NUCLEOTIDE SEQUENCE</scope>
    <source>
        <strain evidence="4">JCM 4956</strain>
    </source>
</reference>
<dbReference type="Pfam" id="PF01471">
    <property type="entry name" value="PG_binding_1"/>
    <property type="match status" value="1"/>
</dbReference>